<reference evidence="2" key="1">
    <citation type="submission" date="2021-04" db="EMBL/GenBank/DDBJ databases">
        <title>Complete Genome sequence and Methylome Analysis of the Haloarchaeon Haloarcula sinaiiensis.</title>
        <authorList>
            <person name="Fomenkov A."/>
            <person name="DasSarma P."/>
            <person name="DasSarma S."/>
            <person name="Roberts R.J."/>
        </authorList>
    </citation>
    <scope>NUCLEOTIDE SEQUENCE</scope>
    <source>
        <strain evidence="2">ATCC 33800</strain>
        <plasmid evidence="2">pHsi540</plasmid>
    </source>
</reference>
<protein>
    <submittedName>
        <fullName evidence="2">Uncharacterized protein</fullName>
    </submittedName>
</protein>
<geneLocation type="plasmid" evidence="2 3">
    <name>pHsi540</name>
</geneLocation>
<feature type="region of interest" description="Disordered" evidence="1">
    <location>
        <begin position="23"/>
        <end position="80"/>
    </location>
</feature>
<dbReference type="AlphaFoldDB" id="A0A8T8KMJ1"/>
<proteinExistence type="predicted"/>
<evidence type="ECO:0000313" key="3">
    <source>
        <dbReference type="Proteomes" id="UP000682967"/>
    </source>
</evidence>
<gene>
    <name evidence="2" type="ORF">KDQ40_19140</name>
</gene>
<dbReference type="GeneID" id="64825118"/>
<accession>A0A8T8KMJ1</accession>
<dbReference type="Proteomes" id="UP000682967">
    <property type="component" value="Plasmid pHsi540"/>
</dbReference>
<name>A0A8T8KMJ1_9EURY</name>
<sequence length="80" mass="8938">MVGKAALINNTCQQIIDKAQQELTNYDEGDDEDWGAPNPYIHEPYPMRMNHREGTASPKPTITRTASPSQRNHTTTPKAS</sequence>
<evidence type="ECO:0000313" key="2">
    <source>
        <dbReference type="EMBL" id="QUJ74072.1"/>
    </source>
</evidence>
<organism evidence="2 3">
    <name type="scientific">Haloarcula marismortui ATCC 33800</name>
    <dbReference type="NCBI Taxonomy" id="662476"/>
    <lineage>
        <taxon>Archaea</taxon>
        <taxon>Methanobacteriati</taxon>
        <taxon>Methanobacteriota</taxon>
        <taxon>Stenosarchaea group</taxon>
        <taxon>Halobacteria</taxon>
        <taxon>Halobacteriales</taxon>
        <taxon>Haloarculaceae</taxon>
        <taxon>Haloarcula</taxon>
    </lineage>
</organism>
<feature type="compositionally biased region" description="Acidic residues" evidence="1">
    <location>
        <begin position="25"/>
        <end position="34"/>
    </location>
</feature>
<dbReference type="KEGG" id="hsin:KDQ40_19140"/>
<dbReference type="RefSeq" id="WP_152419001.1">
    <property type="nucleotide sequence ID" value="NZ_AOLR01000054.1"/>
</dbReference>
<dbReference type="EMBL" id="CP073368">
    <property type="protein sequence ID" value="QUJ74072.1"/>
    <property type="molecule type" value="Genomic_DNA"/>
</dbReference>
<feature type="compositionally biased region" description="Polar residues" evidence="1">
    <location>
        <begin position="58"/>
        <end position="80"/>
    </location>
</feature>
<evidence type="ECO:0000256" key="1">
    <source>
        <dbReference type="SAM" id="MobiDB-lite"/>
    </source>
</evidence>
<keyword evidence="2" id="KW-0614">Plasmid</keyword>